<evidence type="ECO:0000256" key="4">
    <source>
        <dbReference type="ARBA" id="ARBA00048740"/>
    </source>
</evidence>
<dbReference type="InterPro" id="IPR019012">
    <property type="entry name" value="RNA_cap_Gua-N2-MeTrfase"/>
</dbReference>
<dbReference type="OrthoDB" id="194443at2759"/>
<dbReference type="PANTHER" id="PTHR14741:SF32">
    <property type="entry name" value="TRIMETHYLGUANOSINE SYNTHASE"/>
    <property type="match status" value="1"/>
</dbReference>
<sequence>MWWSVTPEQLAMHTAERCSCDLLLDGFAGAGGNAIAFARSCGFVLACEIDKARIGLAKANAAVYGRDVASRMDFILGDFATLTSRQLRKGIFDWAFLAPPWGGPTYNAREVFDLREMGGQIDFRLALRLAQRVAPRVAAFLPRTVPLLPMLREAVLFSLRDEKERKKALSSEDPNQEAATSVAEVRAANATADDQESGEGGESALRHPAKPWLHIELAVSRSRRDAGSVSFDRLESYEDLVHLASGLRRVFSKAPISKLLVDPVDSCDLVPSAGLVEEKGELESSAKRRRTAKSGKGVPELCEASHPPKAHDRRWQAEEAAKEEFELFGERSQLGTCGVLVDAVAERWKVYKELDLSPTEWRWLPVDLLWGAAPLTRGSISDPFARLSRLVLAAKKNEEQEEEQQQQEQEGPCCLRAPLMKELQASPVPCICREISSWRWRAVGLMAFFGASSEKRDTTQGDLCADAKKPSTLFANTEASGTSTKLAAGKESVNGDIVHEEVQRKMRRRALKAELQTLLQDALHLSGLMDPDAVVLGQRSQPLTLKSESALAPSAGAHPHSKNTATEVFVSPEELKSKPSPDTGRTRVVCETPNIQQSSHAISASSLACFARQTVESCSISNGRVCNCFYSQKNAEWRQQPRRGLLPPESSHASSPNNGDNTAICTAIPRSEWRTFERRLIATGSRKLSKARGNCSCSRCSNKGASEDSYDDRAKTRCTWKSALWSECEKLVHIYLTAACSCTTTLRLAVRPPIGKKKRRKRAQKVPLFAEPLQPDARAQFLKRVGDAYASACWGHEAAVTAYATDQTDTRNMFEGTPQTSDIPAGDAQSSNRAIGDSQAALLWTPEEVLHWQFSCSMWCNSALRLLVAQRVRTLLE</sequence>
<dbReference type="Pfam" id="PF09445">
    <property type="entry name" value="Methyltransf_15"/>
    <property type="match status" value="1"/>
</dbReference>
<evidence type="ECO:0000256" key="8">
    <source>
        <dbReference type="SAM" id="MobiDB-lite"/>
    </source>
</evidence>
<comment type="catalytic activity">
    <reaction evidence="6">
        <text>a 5'-end (N(7)-methyl 5'-triphosphoguanosine)-ribonucleoside in snRNA + S-adenosyl-L-methionine = a 5'-end (N(2),N(7)-dimethyl 5'-triphosphoguanosine)-ribonucleoside in snRNA + S-adenosyl-L-homocysteine + H(+)</text>
        <dbReference type="Rhea" id="RHEA:78471"/>
        <dbReference type="Rhea" id="RHEA-COMP:19085"/>
        <dbReference type="Rhea" id="RHEA-COMP:19087"/>
        <dbReference type="ChEBI" id="CHEBI:15378"/>
        <dbReference type="ChEBI" id="CHEBI:57856"/>
        <dbReference type="ChEBI" id="CHEBI:59789"/>
        <dbReference type="ChEBI" id="CHEBI:156461"/>
        <dbReference type="ChEBI" id="CHEBI:172880"/>
    </reaction>
    <physiologicalReaction direction="left-to-right" evidence="6">
        <dbReference type="Rhea" id="RHEA:78472"/>
    </physiologicalReaction>
</comment>
<keyword evidence="9" id="KW-1185">Reference proteome</keyword>
<comment type="catalytic activity">
    <reaction evidence="5">
        <text>a 5'-end (N(2),N(7)-dimethyl 5'-triphosphoguanosine)-ribonucleoside in snRNA + S-adenosyl-L-methionine = a 5'-end (N(2),N(2),N(7)-trimethyl 5'-triphosphoguanosine)-ribonucleoside in snRNA + S-adenosyl-L-homocysteine + H(+)</text>
        <dbReference type="Rhea" id="RHEA:78479"/>
        <dbReference type="Rhea" id="RHEA-COMP:19087"/>
        <dbReference type="Rhea" id="RHEA-COMP:19089"/>
        <dbReference type="ChEBI" id="CHEBI:15378"/>
        <dbReference type="ChEBI" id="CHEBI:57856"/>
        <dbReference type="ChEBI" id="CHEBI:59789"/>
        <dbReference type="ChEBI" id="CHEBI:167623"/>
        <dbReference type="ChEBI" id="CHEBI:172880"/>
    </reaction>
    <physiologicalReaction direction="left-to-right" evidence="5">
        <dbReference type="Rhea" id="RHEA:78480"/>
    </physiologicalReaction>
</comment>
<evidence type="ECO:0000256" key="3">
    <source>
        <dbReference type="ARBA" id="ARBA00047418"/>
    </source>
</evidence>
<evidence type="ECO:0000256" key="6">
    <source>
        <dbReference type="ARBA" id="ARBA00049075"/>
    </source>
</evidence>
<evidence type="ECO:0000313" key="10">
    <source>
        <dbReference type="RefSeq" id="XP_026194043.1"/>
    </source>
</evidence>
<dbReference type="Gene3D" id="3.40.50.150">
    <property type="entry name" value="Vaccinia Virus protein VP39"/>
    <property type="match status" value="1"/>
</dbReference>
<comment type="catalytic activity">
    <reaction evidence="4">
        <text>a 5'-end (N(7)-methyl 5'-triphosphoguanosine)-ribonucleoside in snoRNA + S-adenosyl-L-methionine = a 5'-end (N(2),N(7)-dimethyl 5'-triphosphoguanosine)-ribonucleoside in snoRNA + S-adenosyl-L-homocysteine + H(+)</text>
        <dbReference type="Rhea" id="RHEA:78475"/>
        <dbReference type="Rhea" id="RHEA-COMP:19086"/>
        <dbReference type="Rhea" id="RHEA-COMP:19088"/>
        <dbReference type="ChEBI" id="CHEBI:15378"/>
        <dbReference type="ChEBI" id="CHEBI:57856"/>
        <dbReference type="ChEBI" id="CHEBI:59789"/>
        <dbReference type="ChEBI" id="CHEBI:156461"/>
        <dbReference type="ChEBI" id="CHEBI:172880"/>
    </reaction>
    <physiologicalReaction direction="left-to-right" evidence="4">
        <dbReference type="Rhea" id="RHEA:78476"/>
    </physiologicalReaction>
</comment>
<dbReference type="SUPFAM" id="SSF53335">
    <property type="entry name" value="S-adenosyl-L-methionine-dependent methyltransferases"/>
    <property type="match status" value="1"/>
</dbReference>
<dbReference type="RefSeq" id="XP_026194043.1">
    <property type="nucleotide sequence ID" value="XM_026338258.1"/>
</dbReference>
<evidence type="ECO:0000256" key="2">
    <source>
        <dbReference type="ARBA" id="ARBA00025783"/>
    </source>
</evidence>
<dbReference type="GO" id="GO:0071164">
    <property type="term" value="F:RNA cap trimethylguanosine synthase activity"/>
    <property type="evidence" value="ECO:0007669"/>
    <property type="project" value="TreeGrafter"/>
</dbReference>
<dbReference type="GO" id="GO:0005634">
    <property type="term" value="C:nucleus"/>
    <property type="evidence" value="ECO:0007669"/>
    <property type="project" value="TreeGrafter"/>
</dbReference>
<comment type="similarity">
    <text evidence="2">Belongs to the methyltransferase superfamily. Trimethylguanosine synthase family.</text>
</comment>
<feature type="region of interest" description="Disordered" evidence="8">
    <location>
        <begin position="280"/>
        <end position="312"/>
    </location>
</feature>
<organism evidence="9 10">
    <name type="scientific">Cyclospora cayetanensis</name>
    <dbReference type="NCBI Taxonomy" id="88456"/>
    <lineage>
        <taxon>Eukaryota</taxon>
        <taxon>Sar</taxon>
        <taxon>Alveolata</taxon>
        <taxon>Apicomplexa</taxon>
        <taxon>Conoidasida</taxon>
        <taxon>Coccidia</taxon>
        <taxon>Eucoccidiorida</taxon>
        <taxon>Eimeriorina</taxon>
        <taxon>Eimeriidae</taxon>
        <taxon>Cyclospora</taxon>
    </lineage>
</organism>
<comment type="catalytic activity">
    <reaction evidence="3">
        <text>a 5'-end (N(2),N(7)-dimethyl 5'-triphosphoguanosine)-ribonucleoside in snoRNA + S-adenosyl-L-methionine = a 5'-end (N(2),N(2),N(7)-trimethyl 5'-triphosphoguanosine)-ribonucleoside in snoRNA + S-adenosyl-L-homocysteine + H(+)</text>
        <dbReference type="Rhea" id="RHEA:78507"/>
        <dbReference type="Rhea" id="RHEA-COMP:19088"/>
        <dbReference type="Rhea" id="RHEA-COMP:19090"/>
        <dbReference type="ChEBI" id="CHEBI:15378"/>
        <dbReference type="ChEBI" id="CHEBI:57856"/>
        <dbReference type="ChEBI" id="CHEBI:59789"/>
        <dbReference type="ChEBI" id="CHEBI:167623"/>
        <dbReference type="ChEBI" id="CHEBI:172880"/>
    </reaction>
    <physiologicalReaction direction="left-to-right" evidence="3">
        <dbReference type="Rhea" id="RHEA:78508"/>
    </physiologicalReaction>
</comment>
<dbReference type="AlphaFoldDB" id="A0A6P6S1N4"/>
<evidence type="ECO:0000313" key="9">
    <source>
        <dbReference type="Proteomes" id="UP000515125"/>
    </source>
</evidence>
<dbReference type="Proteomes" id="UP000515125">
    <property type="component" value="Unplaced"/>
</dbReference>
<name>A0A6P6S1N4_9EIME</name>
<dbReference type="InterPro" id="IPR029063">
    <property type="entry name" value="SAM-dependent_MTases_sf"/>
</dbReference>
<evidence type="ECO:0000256" key="7">
    <source>
        <dbReference type="ARBA" id="ARBA00049790"/>
    </source>
</evidence>
<dbReference type="GeneID" id="34623905"/>
<accession>A0A6P6S1N4</accession>
<reference evidence="10" key="1">
    <citation type="submission" date="2025-08" db="UniProtKB">
        <authorList>
            <consortium name="RefSeq"/>
        </authorList>
    </citation>
    <scope>IDENTIFICATION</scope>
</reference>
<evidence type="ECO:0000256" key="1">
    <source>
        <dbReference type="ARBA" id="ARBA00018517"/>
    </source>
</evidence>
<feature type="region of interest" description="Disordered" evidence="8">
    <location>
        <begin position="166"/>
        <end position="206"/>
    </location>
</feature>
<dbReference type="CDD" id="cd02440">
    <property type="entry name" value="AdoMet_MTases"/>
    <property type="match status" value="1"/>
</dbReference>
<gene>
    <name evidence="10" type="primary">LOC34623905</name>
</gene>
<evidence type="ECO:0000256" key="5">
    <source>
        <dbReference type="ARBA" id="ARBA00048763"/>
    </source>
</evidence>
<protein>
    <recommendedName>
        <fullName evidence="1">Trimethylguanosine synthase</fullName>
    </recommendedName>
    <alternativeName>
        <fullName evidence="7">Cap-specific guanine-N(2) methyltransferase</fullName>
    </alternativeName>
</protein>
<dbReference type="PANTHER" id="PTHR14741">
    <property type="entry name" value="S-ADENOSYLMETHIONINE-DEPENDENT METHYLTRANSFERASE RELATED"/>
    <property type="match status" value="1"/>
</dbReference>
<proteinExistence type="inferred from homology"/>